<evidence type="ECO:0000256" key="1">
    <source>
        <dbReference type="ARBA" id="ARBA00004123"/>
    </source>
</evidence>
<dbReference type="CDD" id="cd22852">
    <property type="entry name" value="SMN_C"/>
    <property type="match status" value="1"/>
</dbReference>
<evidence type="ECO:0000256" key="6">
    <source>
        <dbReference type="SAM" id="MobiDB-lite"/>
    </source>
</evidence>
<comment type="similarity">
    <text evidence="2">Belongs to the SMN family.</text>
</comment>
<dbReference type="PANTHER" id="PTHR39267">
    <property type="entry name" value="SURVIVAL MOTOR NEURON-LIKE PROTEIN 1"/>
    <property type="match status" value="1"/>
</dbReference>
<comment type="caution">
    <text evidence="7">The sequence shown here is derived from an EMBL/GenBank/DDBJ whole genome shotgun (WGS) entry which is preliminary data.</text>
</comment>
<evidence type="ECO:0000256" key="4">
    <source>
        <dbReference type="ARBA" id="ARBA00023187"/>
    </source>
</evidence>
<keyword evidence="8" id="KW-1185">Reference proteome</keyword>
<feature type="region of interest" description="Disordered" evidence="6">
    <location>
        <begin position="73"/>
        <end position="95"/>
    </location>
</feature>
<dbReference type="Proteomes" id="UP000758155">
    <property type="component" value="Unassembled WGS sequence"/>
</dbReference>
<evidence type="ECO:0000313" key="7">
    <source>
        <dbReference type="EMBL" id="KAF3039195.1"/>
    </source>
</evidence>
<gene>
    <name evidence="7" type="ORF">E8E12_007142</name>
</gene>
<dbReference type="PANTHER" id="PTHR39267:SF1">
    <property type="entry name" value="SURVIVAL MOTOR NEURON PROTEIN"/>
    <property type="match status" value="1"/>
</dbReference>
<keyword evidence="4" id="KW-0508">mRNA splicing</keyword>
<feature type="compositionally biased region" description="Acidic residues" evidence="6">
    <location>
        <begin position="81"/>
        <end position="94"/>
    </location>
</feature>
<evidence type="ECO:0008006" key="9">
    <source>
        <dbReference type="Google" id="ProtNLM"/>
    </source>
</evidence>
<comment type="subcellular location">
    <subcellularLocation>
        <location evidence="1">Nucleus</location>
    </subcellularLocation>
</comment>
<accession>A0A9P4WQT0</accession>
<name>A0A9P4WQT0_9PLEO</name>
<dbReference type="GO" id="GO:0005634">
    <property type="term" value="C:nucleus"/>
    <property type="evidence" value="ECO:0007669"/>
    <property type="project" value="UniProtKB-SubCell"/>
</dbReference>
<evidence type="ECO:0000256" key="5">
    <source>
        <dbReference type="ARBA" id="ARBA00023242"/>
    </source>
</evidence>
<dbReference type="InterPro" id="IPR040424">
    <property type="entry name" value="Smn1"/>
</dbReference>
<dbReference type="GO" id="GO:0008380">
    <property type="term" value="P:RNA splicing"/>
    <property type="evidence" value="ECO:0007669"/>
    <property type="project" value="UniProtKB-KW"/>
</dbReference>
<evidence type="ECO:0000313" key="8">
    <source>
        <dbReference type="Proteomes" id="UP000758155"/>
    </source>
</evidence>
<proteinExistence type="inferred from homology"/>
<sequence>MVPAVDISDKNAWDDSFLQDSWNAAVAEYEKYHSIARSGKRLEDVLTREELKELQADYGDLIGDADDEGEIVEANGNSDQMDTEDSMQETEDVGLDLQAEHQPHETTASEEQNLSHVAIAGTTAPSDNAFAALPQALLGTVQDENLKNIMMSWYYAGYYTGLHAGQQLPKDAPPQQ</sequence>
<evidence type="ECO:0000256" key="2">
    <source>
        <dbReference type="ARBA" id="ARBA00005371"/>
    </source>
</evidence>
<keyword evidence="3" id="KW-0507">mRNA processing</keyword>
<reference evidence="7" key="1">
    <citation type="submission" date="2019-04" db="EMBL/GenBank/DDBJ databases">
        <title>Sequencing of skin fungus with MAO and IRED activity.</title>
        <authorList>
            <person name="Marsaioli A.J."/>
            <person name="Bonatto J.M.C."/>
            <person name="Reis Junior O."/>
        </authorList>
    </citation>
    <scope>NUCLEOTIDE SEQUENCE</scope>
    <source>
        <strain evidence="7">28M1</strain>
    </source>
</reference>
<evidence type="ECO:0000256" key="3">
    <source>
        <dbReference type="ARBA" id="ARBA00022664"/>
    </source>
</evidence>
<dbReference type="OrthoDB" id="197400at2759"/>
<dbReference type="CDD" id="cd22851">
    <property type="entry name" value="SMN_N"/>
    <property type="match status" value="1"/>
</dbReference>
<organism evidence="7 8">
    <name type="scientific">Didymella heteroderae</name>
    <dbReference type="NCBI Taxonomy" id="1769908"/>
    <lineage>
        <taxon>Eukaryota</taxon>
        <taxon>Fungi</taxon>
        <taxon>Dikarya</taxon>
        <taxon>Ascomycota</taxon>
        <taxon>Pezizomycotina</taxon>
        <taxon>Dothideomycetes</taxon>
        <taxon>Pleosporomycetidae</taxon>
        <taxon>Pleosporales</taxon>
        <taxon>Pleosporineae</taxon>
        <taxon>Didymellaceae</taxon>
        <taxon>Didymella</taxon>
    </lineage>
</organism>
<keyword evidence="5" id="KW-0539">Nucleus</keyword>
<dbReference type="InterPro" id="IPR047313">
    <property type="entry name" value="SMN_C"/>
</dbReference>
<protein>
    <recommendedName>
        <fullName evidence="9">Survival motor neuron Tudor domain-containing protein</fullName>
    </recommendedName>
</protein>
<dbReference type="GO" id="GO:0006397">
    <property type="term" value="P:mRNA processing"/>
    <property type="evidence" value="ECO:0007669"/>
    <property type="project" value="UniProtKB-KW"/>
</dbReference>
<dbReference type="EMBL" id="SWKV01000032">
    <property type="protein sequence ID" value="KAF3039195.1"/>
    <property type="molecule type" value="Genomic_DNA"/>
</dbReference>
<dbReference type="AlphaFoldDB" id="A0A9P4WQT0"/>